<evidence type="ECO:0000313" key="3">
    <source>
        <dbReference type="Proteomes" id="UP000076154"/>
    </source>
</evidence>
<feature type="transmembrane region" description="Helical" evidence="1">
    <location>
        <begin position="42"/>
        <end position="63"/>
    </location>
</feature>
<protein>
    <recommendedName>
        <fullName evidence="4">MARVEL domain-containing protein</fullName>
    </recommendedName>
</protein>
<dbReference type="EMBL" id="LUEZ02000040">
    <property type="protein sequence ID" value="RDB25683.1"/>
    <property type="molecule type" value="Genomic_DNA"/>
</dbReference>
<reference evidence="2" key="1">
    <citation type="submission" date="2018-04" db="EMBL/GenBank/DDBJ databases">
        <title>Whole genome sequencing of Hypsizygus marmoreus.</title>
        <authorList>
            <person name="Choi I.-G."/>
            <person name="Min B."/>
            <person name="Kim J.-G."/>
            <person name="Kim S."/>
            <person name="Oh Y.-L."/>
            <person name="Kong W.-S."/>
            <person name="Park H."/>
            <person name="Jeong J."/>
            <person name="Song E.-S."/>
        </authorList>
    </citation>
    <scope>NUCLEOTIDE SEQUENCE [LARGE SCALE GENOMIC DNA]</scope>
    <source>
        <strain evidence="2">51987-8</strain>
    </source>
</reference>
<evidence type="ECO:0000256" key="1">
    <source>
        <dbReference type="SAM" id="Phobius"/>
    </source>
</evidence>
<keyword evidence="1" id="KW-1133">Transmembrane helix</keyword>
<comment type="caution">
    <text evidence="2">The sequence shown here is derived from an EMBL/GenBank/DDBJ whole genome shotgun (WGS) entry which is preliminary data.</text>
</comment>
<dbReference type="InParanoid" id="A0A369K1F0"/>
<organism evidence="2 3">
    <name type="scientific">Hypsizygus marmoreus</name>
    <name type="common">White beech mushroom</name>
    <name type="synonym">Agaricus marmoreus</name>
    <dbReference type="NCBI Taxonomy" id="39966"/>
    <lineage>
        <taxon>Eukaryota</taxon>
        <taxon>Fungi</taxon>
        <taxon>Dikarya</taxon>
        <taxon>Basidiomycota</taxon>
        <taxon>Agaricomycotina</taxon>
        <taxon>Agaricomycetes</taxon>
        <taxon>Agaricomycetidae</taxon>
        <taxon>Agaricales</taxon>
        <taxon>Tricholomatineae</taxon>
        <taxon>Lyophyllaceae</taxon>
        <taxon>Hypsizygus</taxon>
    </lineage>
</organism>
<accession>A0A369K1F0</accession>
<keyword evidence="3" id="KW-1185">Reference proteome</keyword>
<dbReference type="STRING" id="39966.A0A369K1F0"/>
<feature type="transmembrane region" description="Helical" evidence="1">
    <location>
        <begin position="75"/>
        <end position="96"/>
    </location>
</feature>
<feature type="transmembrane region" description="Helical" evidence="1">
    <location>
        <begin position="130"/>
        <end position="149"/>
    </location>
</feature>
<keyword evidence="1" id="KW-0812">Transmembrane</keyword>
<dbReference type="AlphaFoldDB" id="A0A369K1F0"/>
<proteinExistence type="predicted"/>
<dbReference type="OrthoDB" id="3364107at2759"/>
<evidence type="ECO:0000313" key="2">
    <source>
        <dbReference type="EMBL" id="RDB25683.1"/>
    </source>
</evidence>
<gene>
    <name evidence="2" type="ORF">Hypma_006884</name>
</gene>
<evidence type="ECO:0008006" key="4">
    <source>
        <dbReference type="Google" id="ProtNLM"/>
    </source>
</evidence>
<sequence length="243" mass="26270">MTFIAIFRYIALGMALFFGLIALGLTAHWTKGSLAGNIFFDFEIVGIIAGGLSALAIPVLLVVGLIRRKAFTSMIIVELPVLTVLWVLWLATAAVVSQWGNVFYPFGCGDFLPGSDAWCRELFAIEGMSFIIWIALFLYTLTLLIFSLIGRSRGNPVWTVSANEAIFFDRPGTDQTFVPTYGSTGAPIDTGLYAMPPLVQQFQHPPAGTTPTAQANPAEFSQYSVSATPVVGVAAIHARDSRV</sequence>
<keyword evidence="1" id="KW-0472">Membrane</keyword>
<name>A0A369K1F0_HYPMA</name>
<feature type="transmembrane region" description="Helical" evidence="1">
    <location>
        <begin position="7"/>
        <end position="30"/>
    </location>
</feature>
<dbReference type="Proteomes" id="UP000076154">
    <property type="component" value="Unassembled WGS sequence"/>
</dbReference>